<feature type="region of interest" description="Disordered" evidence="1">
    <location>
        <begin position="41"/>
        <end position="69"/>
    </location>
</feature>
<accession>A0A9D3T3A3</accession>
<organism evidence="2 3">
    <name type="scientific">Megalops atlanticus</name>
    <name type="common">Tarpon</name>
    <name type="synonym">Clupea gigantea</name>
    <dbReference type="NCBI Taxonomy" id="7932"/>
    <lineage>
        <taxon>Eukaryota</taxon>
        <taxon>Metazoa</taxon>
        <taxon>Chordata</taxon>
        <taxon>Craniata</taxon>
        <taxon>Vertebrata</taxon>
        <taxon>Euteleostomi</taxon>
        <taxon>Actinopterygii</taxon>
        <taxon>Neopterygii</taxon>
        <taxon>Teleostei</taxon>
        <taxon>Elopiformes</taxon>
        <taxon>Megalopidae</taxon>
        <taxon>Megalops</taxon>
    </lineage>
</organism>
<dbReference type="AlphaFoldDB" id="A0A9D3T3A3"/>
<evidence type="ECO:0000256" key="1">
    <source>
        <dbReference type="SAM" id="MobiDB-lite"/>
    </source>
</evidence>
<dbReference type="EMBL" id="JAFDVH010000020">
    <property type="protein sequence ID" value="KAG7458910.1"/>
    <property type="molecule type" value="Genomic_DNA"/>
</dbReference>
<dbReference type="Proteomes" id="UP001046870">
    <property type="component" value="Chromosome 20"/>
</dbReference>
<evidence type="ECO:0000313" key="3">
    <source>
        <dbReference type="Proteomes" id="UP001046870"/>
    </source>
</evidence>
<proteinExistence type="predicted"/>
<sequence>MSKSVLKFTRCVQGTSRSKDKQNLQLDVISQDHLVFLLSQVKPSQRPRRNESNQRCVQGTSRSKDKQNLQLDVISQDHLVFLLSQVKPNQRPRRNESNQSCLVEREDKQMVLLAVLNQVQPSHSVRRNGRDQTVQNTLLPRNRDLHAHD</sequence>
<protein>
    <submittedName>
        <fullName evidence="2">Uncharacterized protein</fullName>
    </submittedName>
</protein>
<feature type="region of interest" description="Disordered" evidence="1">
    <location>
        <begin position="122"/>
        <end position="149"/>
    </location>
</feature>
<comment type="caution">
    <text evidence="2">The sequence shown here is derived from an EMBL/GenBank/DDBJ whole genome shotgun (WGS) entry which is preliminary data.</text>
</comment>
<name>A0A9D3T3A3_MEGAT</name>
<keyword evidence="3" id="KW-1185">Reference proteome</keyword>
<reference evidence="2" key="1">
    <citation type="submission" date="2021-01" db="EMBL/GenBank/DDBJ databases">
        <authorList>
            <person name="Zahm M."/>
            <person name="Roques C."/>
            <person name="Cabau C."/>
            <person name="Klopp C."/>
            <person name="Donnadieu C."/>
            <person name="Jouanno E."/>
            <person name="Lampietro C."/>
            <person name="Louis A."/>
            <person name="Herpin A."/>
            <person name="Echchiki A."/>
            <person name="Berthelot C."/>
            <person name="Parey E."/>
            <person name="Roest-Crollius H."/>
            <person name="Braasch I."/>
            <person name="Postlethwait J."/>
            <person name="Bobe J."/>
            <person name="Montfort J."/>
            <person name="Bouchez O."/>
            <person name="Begum T."/>
            <person name="Mejri S."/>
            <person name="Adams A."/>
            <person name="Chen W.-J."/>
            <person name="Guiguen Y."/>
        </authorList>
    </citation>
    <scope>NUCLEOTIDE SEQUENCE</scope>
    <source>
        <strain evidence="2">YG-15Mar2019-1</strain>
        <tissue evidence="2">Brain</tissue>
    </source>
</reference>
<gene>
    <name evidence="2" type="ORF">MATL_G00225590</name>
</gene>
<evidence type="ECO:0000313" key="2">
    <source>
        <dbReference type="EMBL" id="KAG7458910.1"/>
    </source>
</evidence>